<reference evidence="2" key="1">
    <citation type="submission" date="2023-09" db="EMBL/GenBank/DDBJ databases">
        <title>Paenibacillus sp. chi10 Genome sequencing and assembly.</title>
        <authorList>
            <person name="Kim I."/>
        </authorList>
    </citation>
    <scope>NUCLEOTIDE SEQUENCE [LARGE SCALE GENOMIC DNA]</scope>
    <source>
        <strain evidence="2">chi10</strain>
    </source>
</reference>
<dbReference type="Proteomes" id="UP001250538">
    <property type="component" value="Unassembled WGS sequence"/>
</dbReference>
<dbReference type="GO" id="GO:0004386">
    <property type="term" value="F:helicase activity"/>
    <property type="evidence" value="ECO:0007669"/>
    <property type="project" value="UniProtKB-KW"/>
</dbReference>
<keyword evidence="1" id="KW-0347">Helicase</keyword>
<keyword evidence="1" id="KW-0378">Hydrolase</keyword>
<keyword evidence="2" id="KW-1185">Reference proteome</keyword>
<proteinExistence type="predicted"/>
<gene>
    <name evidence="1" type="ORF">RQP50_27650</name>
</gene>
<accession>A0AAJ2N7W8</accession>
<dbReference type="AlphaFoldDB" id="A0AAJ2N7W8"/>
<organism evidence="1 2">
    <name type="scientific">Paenibacillus suaedae</name>
    <dbReference type="NCBI Taxonomy" id="3077233"/>
    <lineage>
        <taxon>Bacteria</taxon>
        <taxon>Bacillati</taxon>
        <taxon>Bacillota</taxon>
        <taxon>Bacilli</taxon>
        <taxon>Bacillales</taxon>
        <taxon>Paenibacillaceae</taxon>
        <taxon>Paenibacillus</taxon>
    </lineage>
</organism>
<keyword evidence="1" id="KW-0067">ATP-binding</keyword>
<evidence type="ECO:0000313" key="2">
    <source>
        <dbReference type="Proteomes" id="UP001250538"/>
    </source>
</evidence>
<keyword evidence="1" id="KW-0547">Nucleotide-binding</keyword>
<sequence length="114" mass="13489">MNRAEVARLLLGIKQNYPSFDASAESVERHARYLRDIPFEVAKQNLDSHIMTERFPPTIADLRGRLGEQIERNRMKQETDEYFRQLDEWRKKAVPPPRGNLEKIRSILKRGERV</sequence>
<comment type="caution">
    <text evidence="1">The sequence shown here is derived from an EMBL/GenBank/DDBJ whole genome shotgun (WGS) entry which is preliminary data.</text>
</comment>
<protein>
    <submittedName>
        <fullName evidence="1">Replicative helicase loader/inhibitor</fullName>
    </submittedName>
</protein>
<dbReference type="RefSeq" id="WP_315747369.1">
    <property type="nucleotide sequence ID" value="NZ_JAVYAA010000010.1"/>
</dbReference>
<evidence type="ECO:0000313" key="1">
    <source>
        <dbReference type="EMBL" id="MDT8980010.1"/>
    </source>
</evidence>
<name>A0AAJ2N7W8_9BACL</name>
<dbReference type="Gene3D" id="1.10.8.200">
    <property type="entry name" value="Replisome organizer (g39p helicase loader/inhibitor protein)"/>
    <property type="match status" value="1"/>
</dbReference>
<dbReference type="EMBL" id="JAVYAA010000010">
    <property type="protein sequence ID" value="MDT8980010.1"/>
    <property type="molecule type" value="Genomic_DNA"/>
</dbReference>